<dbReference type="RefSeq" id="WP_379819002.1">
    <property type="nucleotide sequence ID" value="NZ_JBHUDH010000255.1"/>
</dbReference>
<evidence type="ECO:0000313" key="2">
    <source>
        <dbReference type="Proteomes" id="UP001597111"/>
    </source>
</evidence>
<dbReference type="EMBL" id="JBHUDH010000255">
    <property type="protein sequence ID" value="MFD1527737.1"/>
    <property type="molecule type" value="Genomic_DNA"/>
</dbReference>
<evidence type="ECO:0000313" key="1">
    <source>
        <dbReference type="EMBL" id="MFD1527737.1"/>
    </source>
</evidence>
<proteinExistence type="predicted"/>
<protein>
    <submittedName>
        <fullName evidence="1">Uncharacterized protein</fullName>
    </submittedName>
</protein>
<dbReference type="Proteomes" id="UP001597111">
    <property type="component" value="Unassembled WGS sequence"/>
</dbReference>
<keyword evidence="2" id="KW-1185">Reference proteome</keyword>
<gene>
    <name evidence="1" type="ORF">ACFR9S_15770</name>
</gene>
<reference evidence="1 2" key="1">
    <citation type="journal article" date="2019" name="Int. J. Syst. Evol. Microbiol.">
        <title>The Global Catalogue of Microorganisms (GCM) 10K type strain sequencing project: providing services to taxonomists for standard genome sequencing and annotation.</title>
        <authorList>
            <consortium name="The Broad Institute Genomics Platform"/>
            <consortium name="The Broad Institute Genome Sequencing Center for Infectious Disease"/>
            <person name="Wu L."/>
            <person name="Ma J."/>
        </authorList>
    </citation>
    <scope>NUCLEOTIDE SEQUENCE [LARGE SCALE GENOMIC DNA]</scope>
    <source>
        <strain evidence="1 2">CGMCC 1.12285</strain>
    </source>
</reference>
<sequence length="339" mass="38101">MNRRRFVQSTVIGLGVGVGNVEALSSRDESGFIDKFGYGVVDFFDSNWDVNDLEEELEAVVDLTCYAYGEIEELADEDQDVPEDPGFLDSFKELVLDELDDNPEAYNWILNFTDDIASLLSHLDVFPDEIGEDLEGVSTAGKEVTKFIPLVANVKQILDTGCRIYNKIHAGKSPSESTFVNFFKYVALTIIEVILLATGAAVSYRVAFGATGWVNQRLINVVGRRIGWRAYSWVLSQIHWGVRMSFAEGIGQTISDVTETVTQRLVAVSTDANDPLSTSEARQIAKNDVKKMADHTDEWDFSYEYWELNQWREQQISEASQQANQITERINNLLNSLPI</sequence>
<comment type="caution">
    <text evidence="1">The sequence shown here is derived from an EMBL/GenBank/DDBJ whole genome shotgun (WGS) entry which is preliminary data.</text>
</comment>
<organism evidence="1 2">
    <name type="scientific">Halolamina salina</name>
    <dbReference type="NCBI Taxonomy" id="1220023"/>
    <lineage>
        <taxon>Archaea</taxon>
        <taxon>Methanobacteriati</taxon>
        <taxon>Methanobacteriota</taxon>
        <taxon>Stenosarchaea group</taxon>
        <taxon>Halobacteria</taxon>
        <taxon>Halobacteriales</taxon>
        <taxon>Haloferacaceae</taxon>
    </lineage>
</organism>
<dbReference type="AlphaFoldDB" id="A0ABD6BBC0"/>
<accession>A0ABD6BBC0</accession>
<name>A0ABD6BBC0_9EURY</name>